<dbReference type="RefSeq" id="XP_040749227.1">
    <property type="nucleotide sequence ID" value="XM_040892967.1"/>
</dbReference>
<keyword evidence="1" id="KW-0812">Transmembrane</keyword>
<comment type="caution">
    <text evidence="2">The sequence shown here is derived from an EMBL/GenBank/DDBJ whole genome shotgun (WGS) entry which is preliminary data.</text>
</comment>
<dbReference type="AlphaFoldDB" id="A0A2T5LNI2"/>
<evidence type="ECO:0000313" key="2">
    <source>
        <dbReference type="EMBL" id="PTU17835.1"/>
    </source>
</evidence>
<dbReference type="EMBL" id="MSFN02000009">
    <property type="protein sequence ID" value="PTU17835.1"/>
    <property type="molecule type" value="Genomic_DNA"/>
</dbReference>
<name>A0A2T5LNI2_9EURO</name>
<keyword evidence="1" id="KW-0472">Membrane</keyword>
<accession>A0A2T5LNI2</accession>
<dbReference type="Proteomes" id="UP000244073">
    <property type="component" value="Unassembled WGS sequence"/>
</dbReference>
<organism evidence="2 3">
    <name type="scientific">Aspergillus ochraceoroseus IBT 24754</name>
    <dbReference type="NCBI Taxonomy" id="1392256"/>
    <lineage>
        <taxon>Eukaryota</taxon>
        <taxon>Fungi</taxon>
        <taxon>Dikarya</taxon>
        <taxon>Ascomycota</taxon>
        <taxon>Pezizomycotina</taxon>
        <taxon>Eurotiomycetes</taxon>
        <taxon>Eurotiomycetidae</taxon>
        <taxon>Eurotiales</taxon>
        <taxon>Aspergillaceae</taxon>
        <taxon>Aspergillus</taxon>
        <taxon>Aspergillus subgen. Nidulantes</taxon>
    </lineage>
</organism>
<sequence>MGSQTGSSVRQLLGSRIWKPGYMEPSKVSWAFILTAVPGEEEHVVETAQGHLTLYPPDLWHLFDPSLNSVVSRNQGVPILPSTEYSVRLLVVFITSAMLYLSKLWFASYWIYTCKHVVGFVPLWL</sequence>
<keyword evidence="1" id="KW-1133">Transmembrane helix</keyword>
<reference evidence="2 3" key="1">
    <citation type="journal article" date="2018" name="Proc. Natl. Acad. Sci. U.S.A.">
        <title>Linking secondary metabolites to gene clusters through genome sequencing of six diverse Aspergillus species.</title>
        <authorList>
            <person name="Kaerboelling I."/>
            <person name="Vesth T.C."/>
            <person name="Frisvad J.C."/>
            <person name="Nybo J.L."/>
            <person name="Theobald S."/>
            <person name="Kuo A."/>
            <person name="Bowyer P."/>
            <person name="Matsuda Y."/>
            <person name="Mondo S."/>
            <person name="Lyhne E.K."/>
            <person name="Kogle M.E."/>
            <person name="Clum A."/>
            <person name="Lipzen A."/>
            <person name="Salamov A."/>
            <person name="Ngan C.Y."/>
            <person name="Daum C."/>
            <person name="Chiniquy J."/>
            <person name="Barry K."/>
            <person name="LaButti K."/>
            <person name="Haridas S."/>
            <person name="Simmons B.A."/>
            <person name="Magnuson J.K."/>
            <person name="Mortensen U.H."/>
            <person name="Larsen T.O."/>
            <person name="Grigoriev I.V."/>
            <person name="Baker S.E."/>
            <person name="Andersen M.R."/>
        </authorList>
    </citation>
    <scope>NUCLEOTIDE SEQUENCE [LARGE SCALE GENOMIC DNA]</scope>
    <source>
        <strain evidence="2 3">IBT 24754</strain>
    </source>
</reference>
<evidence type="ECO:0000313" key="3">
    <source>
        <dbReference type="Proteomes" id="UP000244073"/>
    </source>
</evidence>
<protein>
    <submittedName>
        <fullName evidence="2">Uncharacterized protein</fullName>
    </submittedName>
</protein>
<dbReference type="VEuPathDB" id="FungiDB:P175DRAFT_0380027"/>
<dbReference type="GeneID" id="63809849"/>
<evidence type="ECO:0000256" key="1">
    <source>
        <dbReference type="SAM" id="Phobius"/>
    </source>
</evidence>
<feature type="transmembrane region" description="Helical" evidence="1">
    <location>
        <begin position="89"/>
        <end position="112"/>
    </location>
</feature>
<proteinExistence type="predicted"/>
<gene>
    <name evidence="2" type="ORF">P175DRAFT_0380027</name>
</gene>